<dbReference type="AlphaFoldDB" id="A0A4Y9XVE3"/>
<reference evidence="3 4" key="1">
    <citation type="submission" date="2019-02" db="EMBL/GenBank/DDBJ databases">
        <title>Genome sequencing of the rare red list fungi Dentipellis fragilis.</title>
        <authorList>
            <person name="Buettner E."/>
            <person name="Kellner H."/>
        </authorList>
    </citation>
    <scope>NUCLEOTIDE SEQUENCE [LARGE SCALE GENOMIC DNA]</scope>
    <source>
        <strain evidence="3 4">DSM 105465</strain>
    </source>
</reference>
<keyword evidence="4" id="KW-1185">Reference proteome</keyword>
<proteinExistence type="predicted"/>
<dbReference type="InterPro" id="IPR049450">
    <property type="entry name" value="ACOT8-like_C"/>
</dbReference>
<feature type="domain" description="Acyl-CoA thioesterase-like C-terminal" evidence="2">
    <location>
        <begin position="190"/>
        <end position="314"/>
    </location>
</feature>
<accession>A0A4Y9XVE3</accession>
<gene>
    <name evidence="3" type="ORF">EVG20_g9793</name>
</gene>
<dbReference type="InterPro" id="IPR042171">
    <property type="entry name" value="Acyl-CoA_hotdog"/>
</dbReference>
<dbReference type="EMBL" id="SEOQ01001051">
    <property type="protein sequence ID" value="TFY54234.1"/>
    <property type="molecule type" value="Genomic_DNA"/>
</dbReference>
<feature type="domain" description="Acyl-CoA thioesterase-like N-terminal HotDog" evidence="1">
    <location>
        <begin position="70"/>
        <end position="141"/>
    </location>
</feature>
<comment type="caution">
    <text evidence="3">The sequence shown here is derived from an EMBL/GenBank/DDBJ whole genome shotgun (WGS) entry which is preliminary data.</text>
</comment>
<evidence type="ECO:0000313" key="4">
    <source>
        <dbReference type="Proteomes" id="UP000298327"/>
    </source>
</evidence>
<evidence type="ECO:0000259" key="2">
    <source>
        <dbReference type="Pfam" id="PF20789"/>
    </source>
</evidence>
<dbReference type="OrthoDB" id="2532955at2759"/>
<dbReference type="PANTHER" id="PTHR38110:SF1">
    <property type="entry name" value="THIOESTERASE DOMAIN-CONTAINING PROTEIN"/>
    <property type="match status" value="1"/>
</dbReference>
<protein>
    <submittedName>
        <fullName evidence="3">Uncharacterized protein</fullName>
    </submittedName>
</protein>
<dbReference type="Pfam" id="PF13622">
    <property type="entry name" value="4HBT_3"/>
    <property type="match status" value="1"/>
</dbReference>
<evidence type="ECO:0000259" key="1">
    <source>
        <dbReference type="Pfam" id="PF13622"/>
    </source>
</evidence>
<dbReference type="InterPro" id="IPR049449">
    <property type="entry name" value="TesB_ACOT8-like_N"/>
</dbReference>
<dbReference type="PANTHER" id="PTHR38110">
    <property type="entry name" value="CHROMOSOME 23, WHOLE GENOME SHOTGUN SEQUENCE"/>
    <property type="match status" value="1"/>
</dbReference>
<dbReference type="Pfam" id="PF20789">
    <property type="entry name" value="4HBT_3C"/>
    <property type="match status" value="1"/>
</dbReference>
<organism evidence="3 4">
    <name type="scientific">Dentipellis fragilis</name>
    <dbReference type="NCBI Taxonomy" id="205917"/>
    <lineage>
        <taxon>Eukaryota</taxon>
        <taxon>Fungi</taxon>
        <taxon>Dikarya</taxon>
        <taxon>Basidiomycota</taxon>
        <taxon>Agaricomycotina</taxon>
        <taxon>Agaricomycetes</taxon>
        <taxon>Russulales</taxon>
        <taxon>Hericiaceae</taxon>
        <taxon>Dentipellis</taxon>
    </lineage>
</organism>
<name>A0A4Y9XVE3_9AGAM</name>
<evidence type="ECO:0000313" key="3">
    <source>
        <dbReference type="EMBL" id="TFY54234.1"/>
    </source>
</evidence>
<dbReference type="Gene3D" id="2.40.160.210">
    <property type="entry name" value="Acyl-CoA thioesterase, double hotdog domain"/>
    <property type="match status" value="1"/>
</dbReference>
<dbReference type="STRING" id="205917.A0A4Y9XVE3"/>
<dbReference type="InterPro" id="IPR052389">
    <property type="entry name" value="Sec_Metab_Biosynth-Assoc"/>
</dbReference>
<sequence length="324" mass="35775">MRGYTHHTTQLIFAVLAHSPSTNIHVIYSDTNTGDPDIEHRLRQNTENTGREMRRGASREKQESLKVVRYVLGLIIEACVQHQASTKLPDPPHVTAHYLNPTAIGLLEVHIRMLKSGQTLCNFTAELIQKGTTKVTTQSIFGNMDPAAAHPPEFAMTLEPASPLARVTPFRTPPSMCTPAKIWWGLNFKQHMLNAYDQTIAERHDWLSAAGIGEGGTEQGLWAGFIDPSDKLSASALAFFADVGPNKLALSMLPDEPQVWFPTIVMSLEVRAPLPREGGNLSTHTLGIMMASRFMNAPQSRHDIRVELWSAPGEIDDGKEVKEG</sequence>
<dbReference type="Proteomes" id="UP000298327">
    <property type="component" value="Unassembled WGS sequence"/>
</dbReference>